<name>A0A0F9M3L5_9ZZZZ</name>
<comment type="caution">
    <text evidence="1">The sequence shown here is derived from an EMBL/GenBank/DDBJ whole genome shotgun (WGS) entry which is preliminary data.</text>
</comment>
<protein>
    <submittedName>
        <fullName evidence="1">Uncharacterized protein</fullName>
    </submittedName>
</protein>
<gene>
    <name evidence="1" type="ORF">LCGC14_1203260</name>
</gene>
<evidence type="ECO:0000313" key="1">
    <source>
        <dbReference type="EMBL" id="KKM93956.1"/>
    </source>
</evidence>
<reference evidence="1" key="1">
    <citation type="journal article" date="2015" name="Nature">
        <title>Complex archaea that bridge the gap between prokaryotes and eukaryotes.</title>
        <authorList>
            <person name="Spang A."/>
            <person name="Saw J.H."/>
            <person name="Jorgensen S.L."/>
            <person name="Zaremba-Niedzwiedzka K."/>
            <person name="Martijn J."/>
            <person name="Lind A.E."/>
            <person name="van Eijk R."/>
            <person name="Schleper C."/>
            <person name="Guy L."/>
            <person name="Ettema T.J."/>
        </authorList>
    </citation>
    <scope>NUCLEOTIDE SEQUENCE</scope>
</reference>
<dbReference type="EMBL" id="LAZR01006203">
    <property type="protein sequence ID" value="KKM93956.1"/>
    <property type="molecule type" value="Genomic_DNA"/>
</dbReference>
<organism evidence="1">
    <name type="scientific">marine sediment metagenome</name>
    <dbReference type="NCBI Taxonomy" id="412755"/>
    <lineage>
        <taxon>unclassified sequences</taxon>
        <taxon>metagenomes</taxon>
        <taxon>ecological metagenomes</taxon>
    </lineage>
</organism>
<accession>A0A0F9M3L5</accession>
<proteinExistence type="predicted"/>
<dbReference type="AlphaFoldDB" id="A0A0F9M3L5"/>
<sequence length="48" mass="5722">MNEEMKMLFEIDKNIKKLADMVNINCTMIKNLEKKIDKIKNLVIQLKI</sequence>